<dbReference type="InterPro" id="IPR027417">
    <property type="entry name" value="P-loop_NTPase"/>
</dbReference>
<comment type="similarity">
    <text evidence="1">Belongs to the ABC transporter superfamily.</text>
</comment>
<sequence length="306" mass="33441">MSDVVLRTRGLTKRYGDRAAVEDLSVTLERGRVYGLIGRNGAGKTTLMRMVCGLVTPTQGSIELLGDESSAMRQADLRRLGCLIEGPGLNPRMTARQNMHLHRILRGIPSESVESELLRLVGLDDTGRKRAGDFSLGMRQRLGIAVALIANPELLVLDEPINGLDPVGVVEVRDLIRRLSHERGTTVLVSSHNLPELYQTATDYLIVDRGRLCESLSLEELDVRCQQYLLVEAAEPARLVAALEAMGTTGMRVMPDGSVRIARATQGDDREALVRGLVARDVVPTTLAPHTETLESYFLSVIGGPR</sequence>
<dbReference type="Gene3D" id="3.40.50.300">
    <property type="entry name" value="P-loop containing nucleotide triphosphate hydrolases"/>
    <property type="match status" value="1"/>
</dbReference>
<dbReference type="SMART" id="SM00382">
    <property type="entry name" value="AAA"/>
    <property type="match status" value="1"/>
</dbReference>
<evidence type="ECO:0000256" key="4">
    <source>
        <dbReference type="ARBA" id="ARBA00022840"/>
    </source>
</evidence>
<dbReference type="PROSITE" id="PS50893">
    <property type="entry name" value="ABC_TRANSPORTER_2"/>
    <property type="match status" value="1"/>
</dbReference>
<comment type="caution">
    <text evidence="6">The sequence shown here is derived from an EMBL/GenBank/DDBJ whole genome shotgun (WGS) entry which is preliminary data.</text>
</comment>
<dbReference type="GO" id="GO:0005524">
    <property type="term" value="F:ATP binding"/>
    <property type="evidence" value="ECO:0007669"/>
    <property type="project" value="UniProtKB-KW"/>
</dbReference>
<dbReference type="PANTHER" id="PTHR43335">
    <property type="entry name" value="ABC TRANSPORTER, ATP-BINDING PROTEIN"/>
    <property type="match status" value="1"/>
</dbReference>
<organism evidence="6 7">
    <name type="scientific">Brooklawnia cerclae</name>
    <dbReference type="NCBI Taxonomy" id="349934"/>
    <lineage>
        <taxon>Bacteria</taxon>
        <taxon>Bacillati</taxon>
        <taxon>Actinomycetota</taxon>
        <taxon>Actinomycetes</taxon>
        <taxon>Propionibacteriales</taxon>
        <taxon>Propionibacteriaceae</taxon>
        <taxon>Brooklawnia</taxon>
    </lineage>
</organism>
<evidence type="ECO:0000256" key="2">
    <source>
        <dbReference type="ARBA" id="ARBA00022448"/>
    </source>
</evidence>
<name>A0ABX0SII9_9ACTN</name>
<reference evidence="6 7" key="1">
    <citation type="submission" date="2020-02" db="EMBL/GenBank/DDBJ databases">
        <title>Sequencing the genomes of 1000 actinobacteria strains.</title>
        <authorList>
            <person name="Klenk H.-P."/>
        </authorList>
    </citation>
    <scope>NUCLEOTIDE SEQUENCE [LARGE SCALE GENOMIC DNA]</scope>
    <source>
        <strain evidence="6 7">DSM 19609</strain>
    </source>
</reference>
<keyword evidence="7" id="KW-1185">Reference proteome</keyword>
<evidence type="ECO:0000259" key="5">
    <source>
        <dbReference type="PROSITE" id="PS50893"/>
    </source>
</evidence>
<dbReference type="PROSITE" id="PS00211">
    <property type="entry name" value="ABC_TRANSPORTER_1"/>
    <property type="match status" value="1"/>
</dbReference>
<dbReference type="InterPro" id="IPR003593">
    <property type="entry name" value="AAA+_ATPase"/>
</dbReference>
<evidence type="ECO:0000313" key="7">
    <source>
        <dbReference type="Proteomes" id="UP000749311"/>
    </source>
</evidence>
<dbReference type="SUPFAM" id="SSF52540">
    <property type="entry name" value="P-loop containing nucleoside triphosphate hydrolases"/>
    <property type="match status" value="1"/>
</dbReference>
<keyword evidence="4 6" id="KW-0067">ATP-binding</keyword>
<dbReference type="InterPro" id="IPR017871">
    <property type="entry name" value="ABC_transporter-like_CS"/>
</dbReference>
<dbReference type="RefSeq" id="WP_167165605.1">
    <property type="nucleotide sequence ID" value="NZ_BAAAOO010000015.1"/>
</dbReference>
<dbReference type="Proteomes" id="UP000749311">
    <property type="component" value="Unassembled WGS sequence"/>
</dbReference>
<evidence type="ECO:0000313" key="6">
    <source>
        <dbReference type="EMBL" id="NIH56557.1"/>
    </source>
</evidence>
<gene>
    <name evidence="6" type="ORF">FB473_001202</name>
</gene>
<dbReference type="PANTHER" id="PTHR43335:SF8">
    <property type="entry name" value="ABC TRANSPORTER, ATP-BINDING PROTEIN"/>
    <property type="match status" value="1"/>
</dbReference>
<dbReference type="Pfam" id="PF00005">
    <property type="entry name" value="ABC_tran"/>
    <property type="match status" value="1"/>
</dbReference>
<keyword evidence="3" id="KW-0547">Nucleotide-binding</keyword>
<keyword evidence="2" id="KW-0813">Transport</keyword>
<protein>
    <submittedName>
        <fullName evidence="6">ABC-2 type transport system ATP-binding protein</fullName>
    </submittedName>
</protein>
<proteinExistence type="inferred from homology"/>
<evidence type="ECO:0000256" key="1">
    <source>
        <dbReference type="ARBA" id="ARBA00005417"/>
    </source>
</evidence>
<accession>A0ABX0SII9</accession>
<dbReference type="EMBL" id="JAAMOZ010000001">
    <property type="protein sequence ID" value="NIH56557.1"/>
    <property type="molecule type" value="Genomic_DNA"/>
</dbReference>
<dbReference type="InterPro" id="IPR003439">
    <property type="entry name" value="ABC_transporter-like_ATP-bd"/>
</dbReference>
<feature type="domain" description="ABC transporter" evidence="5">
    <location>
        <begin position="6"/>
        <end position="234"/>
    </location>
</feature>
<evidence type="ECO:0000256" key="3">
    <source>
        <dbReference type="ARBA" id="ARBA00022741"/>
    </source>
</evidence>